<gene>
    <name evidence="1" type="ORF">GGR30_003736</name>
</gene>
<dbReference type="RefSeq" id="WP_183489422.1">
    <property type="nucleotide sequence ID" value="NZ_JACIDZ010000014.1"/>
</dbReference>
<keyword evidence="2" id="KW-1185">Reference proteome</keyword>
<protein>
    <submittedName>
        <fullName evidence="1">Uncharacterized protein</fullName>
    </submittedName>
</protein>
<sequence length="79" mass="9048">MSEYPLGLRENRVFLCNTVSRECGFDASQGRERSAMKSAWQLAILNLPTLGRKQKSHFSTRCEDFANSAIQLIDFIVFF</sequence>
<evidence type="ECO:0000313" key="2">
    <source>
        <dbReference type="Proteomes" id="UP000530571"/>
    </source>
</evidence>
<dbReference type="Proteomes" id="UP000530571">
    <property type="component" value="Unassembled WGS sequence"/>
</dbReference>
<reference evidence="1 2" key="1">
    <citation type="submission" date="2020-08" db="EMBL/GenBank/DDBJ databases">
        <title>Genomic Encyclopedia of Type Strains, Phase IV (KMG-IV): sequencing the most valuable type-strain genomes for metagenomic binning, comparative biology and taxonomic classification.</title>
        <authorList>
            <person name="Goeker M."/>
        </authorList>
    </citation>
    <scope>NUCLEOTIDE SEQUENCE [LARGE SCALE GENOMIC DNA]</scope>
    <source>
        <strain evidence="1 2">DSM 28101</strain>
    </source>
</reference>
<dbReference type="EMBL" id="JACIDZ010000014">
    <property type="protein sequence ID" value="MBB4123788.1"/>
    <property type="molecule type" value="Genomic_DNA"/>
</dbReference>
<evidence type="ECO:0000313" key="1">
    <source>
        <dbReference type="EMBL" id="MBB4123788.1"/>
    </source>
</evidence>
<organism evidence="1 2">
    <name type="scientific">Martelella radicis</name>
    <dbReference type="NCBI Taxonomy" id="1397476"/>
    <lineage>
        <taxon>Bacteria</taxon>
        <taxon>Pseudomonadati</taxon>
        <taxon>Pseudomonadota</taxon>
        <taxon>Alphaproteobacteria</taxon>
        <taxon>Hyphomicrobiales</taxon>
        <taxon>Aurantimonadaceae</taxon>
        <taxon>Martelella</taxon>
    </lineage>
</organism>
<comment type="caution">
    <text evidence="1">The sequence shown here is derived from an EMBL/GenBank/DDBJ whole genome shotgun (WGS) entry which is preliminary data.</text>
</comment>
<proteinExistence type="predicted"/>
<accession>A0A7W6KPX9</accession>
<dbReference type="AlphaFoldDB" id="A0A7W6KPX9"/>
<name>A0A7W6KPX9_9HYPH</name>